<evidence type="ECO:0000256" key="5">
    <source>
        <dbReference type="SAM" id="SignalP"/>
    </source>
</evidence>
<feature type="domain" description="Granulins" evidence="6">
    <location>
        <begin position="203"/>
        <end position="216"/>
    </location>
</feature>
<evidence type="ECO:0000256" key="3">
    <source>
        <dbReference type="ARBA" id="ARBA00022525"/>
    </source>
</evidence>
<dbReference type="FunFam" id="2.10.25.160:FF:000001">
    <property type="entry name" value="Granulin precursor"/>
    <property type="match status" value="5"/>
</dbReference>
<evidence type="ECO:0000259" key="6">
    <source>
        <dbReference type="PROSITE" id="PS00799"/>
    </source>
</evidence>
<keyword evidence="4" id="KW-1015">Disulfide bond</keyword>
<dbReference type="SMART" id="SM00277">
    <property type="entry name" value="GRAN"/>
    <property type="match status" value="10"/>
</dbReference>
<feature type="domain" description="Granulins" evidence="6">
    <location>
        <begin position="445"/>
        <end position="458"/>
    </location>
</feature>
<feature type="domain" description="Granulins" evidence="6">
    <location>
        <begin position="139"/>
        <end position="152"/>
    </location>
</feature>
<feature type="domain" description="Granulins" evidence="6">
    <location>
        <begin position="680"/>
        <end position="693"/>
    </location>
</feature>
<accession>A0A8C2BYB2</accession>
<evidence type="ECO:0000313" key="8">
    <source>
        <dbReference type="Proteomes" id="UP000694701"/>
    </source>
</evidence>
<evidence type="ECO:0000313" key="7">
    <source>
        <dbReference type="Ensembl" id="ENSCCRP00020003346.1"/>
    </source>
</evidence>
<keyword evidence="5" id="KW-0732">Signal</keyword>
<feature type="chain" id="PRO_5034406731" evidence="5">
    <location>
        <begin position="17"/>
        <end position="832"/>
    </location>
</feature>
<feature type="domain" description="Granulins" evidence="6">
    <location>
        <begin position="763"/>
        <end position="776"/>
    </location>
</feature>
<dbReference type="InterPro" id="IPR037277">
    <property type="entry name" value="Granulin_sf"/>
</dbReference>
<dbReference type="Gene3D" id="2.10.25.160">
    <property type="entry name" value="Granulin"/>
    <property type="match status" value="10"/>
</dbReference>
<sequence length="832" mass="88878">MLKVTLGLALVTLVACSQCPNDEVCEAGQTCCQDPTGEFSCCPFHHGECCEDHLHCCPEDMLCSVMDSMCINATHTLLFVERTPAKRTDHPKSFRMIPSLPASEDDITCPDGSFCPAEFSCLLMASSYGCCPVAQGLVCSDGKHCCPKDHECSADSNSCVKLKEPVEAVLCGNGTSECPVDTTCCETEDGQWACCPMPKAVCCDDFIHCCPHGTTCNLAAGSCDETSGSQPWFEKLPVKLISSHNVHSQTRYKTTILFVLKPFIKVLVSSVHSDVPCNDTAACPDGSTCCKTKEGGWSCCPLPQAVCCDDFIHCCPHGTTCNVAAGSCDETSGSQPWFEKLPVKLISGHNVAVTQVHSDVPCDDTVACADGTTCCKTQEGGWACCPLPQGKSPPGRVQQIVSSSMSSVHSDVPCDDTVACADGTTCCKTQEGGWACCPLPQAVCCDDFIHCCPHGTTCNVAAGSCDETSGSQPWFEKLPVKLISSHNVAVTQVSSVHSDVPCDSTKSCPDGSTCCKTKEGGWACCPLAQAVCCDDFIHCCPHGTTCNVAAGSCDETSGSQPWFEKLPVKLISSHNVAHTCCKNIDGDWGCCPLPEAVCCTDGEHCCPANYKCDVTRVSCIRGDVVIPWYNKMSSQSTPAPSLDLGAVECDEQSSCSADSTCCYLSTGEWGCCPLPEAVCCPDQQHCCPKGYRCDLRRRSCIKSTWLHVEIVPLAHIDDQKPQSSVSEKDIQCGGGHSCKDSETCCPTSQTTWGCCPSPKAVCCDDMKHCCPAGYKCGVGGTCTLAVGFDWNNWDNWRAFFAKNNSVKNKKQKQKKTPGLFPLSCLNGQHSLK</sequence>
<dbReference type="InterPro" id="IPR039036">
    <property type="entry name" value="Granulin_fam"/>
</dbReference>
<feature type="domain" description="Granulins" evidence="6">
    <location>
        <begin position="308"/>
        <end position="321"/>
    </location>
</feature>
<dbReference type="InterPro" id="IPR000118">
    <property type="entry name" value="Granulin"/>
</dbReference>
<dbReference type="PANTHER" id="PTHR12274">
    <property type="entry name" value="GRANULIN"/>
    <property type="match status" value="1"/>
</dbReference>
<name>A0A8C2BYB2_CYPCA</name>
<dbReference type="AlphaFoldDB" id="A0A8C2BYB2"/>
<reference evidence="7" key="1">
    <citation type="submission" date="2025-08" db="UniProtKB">
        <authorList>
            <consortium name="Ensembl"/>
        </authorList>
    </citation>
    <scope>IDENTIFICATION</scope>
</reference>
<proteinExistence type="inferred from homology"/>
<evidence type="ECO:0000256" key="1">
    <source>
        <dbReference type="ARBA" id="ARBA00004613"/>
    </source>
</evidence>
<comment type="similarity">
    <text evidence="2">Belongs to the granulin family.</text>
</comment>
<comment type="subcellular location">
    <subcellularLocation>
        <location evidence="1">Secreted</location>
    </subcellularLocation>
</comment>
<keyword evidence="3" id="KW-0964">Secreted</keyword>
<dbReference type="Pfam" id="PF00396">
    <property type="entry name" value="Granulin"/>
    <property type="match status" value="9"/>
</dbReference>
<organism evidence="7 8">
    <name type="scientific">Cyprinus carpio</name>
    <name type="common">Common carp</name>
    <dbReference type="NCBI Taxonomy" id="7962"/>
    <lineage>
        <taxon>Eukaryota</taxon>
        <taxon>Metazoa</taxon>
        <taxon>Chordata</taxon>
        <taxon>Craniata</taxon>
        <taxon>Vertebrata</taxon>
        <taxon>Euteleostomi</taxon>
        <taxon>Actinopterygii</taxon>
        <taxon>Neopterygii</taxon>
        <taxon>Teleostei</taxon>
        <taxon>Ostariophysi</taxon>
        <taxon>Cypriniformes</taxon>
        <taxon>Cyprinidae</taxon>
        <taxon>Cyprininae</taxon>
        <taxon>Cyprinus</taxon>
    </lineage>
</organism>
<evidence type="ECO:0000256" key="4">
    <source>
        <dbReference type="ARBA" id="ARBA00023157"/>
    </source>
</evidence>
<protein>
    <submittedName>
        <fullName evidence="7">Granulin a</fullName>
    </submittedName>
</protein>
<dbReference type="Proteomes" id="UP000694701">
    <property type="component" value="Unplaced"/>
</dbReference>
<dbReference type="PROSITE" id="PS51257">
    <property type="entry name" value="PROKAR_LIPOPROTEIN"/>
    <property type="match status" value="1"/>
</dbReference>
<dbReference type="Ensembl" id="ENSCCRT00020003880.1">
    <property type="protein sequence ID" value="ENSCCRP00020003346.1"/>
    <property type="gene ID" value="ENSCCRG00020001952.1"/>
</dbReference>
<feature type="signal peptide" evidence="5">
    <location>
        <begin position="1"/>
        <end position="16"/>
    </location>
</feature>
<feature type="domain" description="Granulins" evidence="6">
    <location>
        <begin position="599"/>
        <end position="612"/>
    </location>
</feature>
<feature type="domain" description="Granulins" evidence="6">
    <location>
        <begin position="533"/>
        <end position="546"/>
    </location>
</feature>
<feature type="domain" description="Granulins" evidence="6">
    <location>
        <begin position="50"/>
        <end position="63"/>
    </location>
</feature>
<dbReference type="SUPFAM" id="SSF57277">
    <property type="entry name" value="Granulin repeat"/>
    <property type="match status" value="8"/>
</dbReference>
<dbReference type="PROSITE" id="PS00799">
    <property type="entry name" value="GRANULINS"/>
    <property type="match status" value="9"/>
</dbReference>
<dbReference type="GO" id="GO:0005576">
    <property type="term" value="C:extracellular region"/>
    <property type="evidence" value="ECO:0007669"/>
    <property type="project" value="UniProtKB-SubCell"/>
</dbReference>
<dbReference type="PANTHER" id="PTHR12274:SF8">
    <property type="entry name" value="GRANULIN-A ISOFORM X1"/>
    <property type="match status" value="1"/>
</dbReference>
<evidence type="ECO:0000256" key="2">
    <source>
        <dbReference type="ARBA" id="ARBA00010093"/>
    </source>
</evidence>